<dbReference type="AlphaFoldDB" id="A0AA37M6F6"/>
<keyword evidence="2" id="KW-1185">Reference proteome</keyword>
<accession>A0AA37M6F6</accession>
<reference evidence="1" key="2">
    <citation type="submission" date="2021-08" db="EMBL/GenBank/DDBJ databases">
        <authorList>
            <person name="Tani A."/>
            <person name="Ola A."/>
            <person name="Ogura Y."/>
            <person name="Katsura K."/>
            <person name="Hayashi T."/>
        </authorList>
    </citation>
    <scope>NUCLEOTIDE SEQUENCE</scope>
    <source>
        <strain evidence="1">JCM 32048</strain>
    </source>
</reference>
<comment type="caution">
    <text evidence="1">The sequence shown here is derived from an EMBL/GenBank/DDBJ whole genome shotgun (WGS) entry which is preliminary data.</text>
</comment>
<evidence type="ECO:0000313" key="2">
    <source>
        <dbReference type="Proteomes" id="UP001055286"/>
    </source>
</evidence>
<evidence type="ECO:0000313" key="1">
    <source>
        <dbReference type="EMBL" id="GJD63954.1"/>
    </source>
</evidence>
<protein>
    <submittedName>
        <fullName evidence="1">Uncharacterized protein</fullName>
    </submittedName>
</protein>
<organism evidence="1 2">
    <name type="scientific">Methylobacterium frigidaeris</name>
    <dbReference type="NCBI Taxonomy" id="2038277"/>
    <lineage>
        <taxon>Bacteria</taxon>
        <taxon>Pseudomonadati</taxon>
        <taxon>Pseudomonadota</taxon>
        <taxon>Alphaproteobacteria</taxon>
        <taxon>Hyphomicrobiales</taxon>
        <taxon>Methylobacteriaceae</taxon>
        <taxon>Methylobacterium</taxon>
    </lineage>
</organism>
<reference evidence="1" key="1">
    <citation type="journal article" date="2016" name="Front. Microbiol.">
        <title>Genome Sequence of the Piezophilic, Mesophilic Sulfate-Reducing Bacterium Desulfovibrio indicus J2T.</title>
        <authorList>
            <person name="Cao J."/>
            <person name="Maignien L."/>
            <person name="Shao Z."/>
            <person name="Alain K."/>
            <person name="Jebbar M."/>
        </authorList>
    </citation>
    <scope>NUCLEOTIDE SEQUENCE</scope>
    <source>
        <strain evidence="1">JCM 32048</strain>
    </source>
</reference>
<sequence length="32" mass="3135">MLKTITYAMIGVLACGLLVAVVGASGNLVGAQ</sequence>
<dbReference type="Proteomes" id="UP001055286">
    <property type="component" value="Unassembled WGS sequence"/>
</dbReference>
<dbReference type="PROSITE" id="PS51257">
    <property type="entry name" value="PROKAR_LIPOPROTEIN"/>
    <property type="match status" value="1"/>
</dbReference>
<name>A0AA37M6F6_9HYPH</name>
<proteinExistence type="predicted"/>
<dbReference type="EMBL" id="BPQJ01000020">
    <property type="protein sequence ID" value="GJD63954.1"/>
    <property type="molecule type" value="Genomic_DNA"/>
</dbReference>
<gene>
    <name evidence="1" type="ORF">MPEAHAMD_4128</name>
</gene>